<comment type="similarity">
    <text evidence="2">Belongs to the PMG family.</text>
</comment>
<evidence type="ECO:0000256" key="2">
    <source>
        <dbReference type="RuleBase" id="RU369044"/>
    </source>
</evidence>
<proteinExistence type="inferred from homology"/>
<organism evidence="3 4">
    <name type="scientific">Sus scrofa</name>
    <name type="common">Pig</name>
    <dbReference type="NCBI Taxonomy" id="9823"/>
    <lineage>
        <taxon>Eukaryota</taxon>
        <taxon>Metazoa</taxon>
        <taxon>Chordata</taxon>
        <taxon>Craniata</taxon>
        <taxon>Vertebrata</taxon>
        <taxon>Euteleostomi</taxon>
        <taxon>Mammalia</taxon>
        <taxon>Eutheria</taxon>
        <taxon>Laurasiatheria</taxon>
        <taxon>Artiodactyla</taxon>
        <taxon>Suina</taxon>
        <taxon>Suidae</taxon>
        <taxon>Sus</taxon>
    </lineage>
</organism>
<dbReference type="InterPro" id="IPR007951">
    <property type="entry name" value="KRTAP_PMG"/>
</dbReference>
<dbReference type="InParanoid" id="A0A287BBT4"/>
<dbReference type="Ensembl" id="ENSSSCT00000051834.2">
    <property type="protein sequence ID" value="ENSSSCP00000053578.2"/>
    <property type="gene ID" value="ENSSSCG00000031696.2"/>
</dbReference>
<dbReference type="GO" id="GO:0045095">
    <property type="term" value="C:keratin filament"/>
    <property type="evidence" value="ECO:0007669"/>
    <property type="project" value="UniProtKB-UniRule"/>
</dbReference>
<reference evidence="3" key="4">
    <citation type="submission" date="2025-09" db="UniProtKB">
        <authorList>
            <consortium name="Ensembl"/>
        </authorList>
    </citation>
    <scope>IDENTIFICATION</scope>
</reference>
<accession>A0A287BBT4</accession>
<sequence length="176" mass="19074">MPYNCCSVNLSSCSPGDHLNYPASSCGSSYTSNLVYNTDLCSLSTCQQGSSLYSDCQETHYEPPTTCQTSLVVSSPCQMSCYCPRISMHCSPFWSTYPGSLGFRSNSFSSLSSGSRSCYSVGCESSSFRPRGYGICVFPSLSHGSRFCRPTYFASRSCHSSCYRPACGSGFYPSTC</sequence>
<dbReference type="Reactome" id="R-SSC-6805567">
    <property type="pathway name" value="Keratinization"/>
</dbReference>
<dbReference type="GO" id="GO:0005829">
    <property type="term" value="C:cytosol"/>
    <property type="evidence" value="ECO:0007669"/>
    <property type="project" value="UniProtKB-ARBA"/>
</dbReference>
<reference evidence="3" key="3">
    <citation type="submission" date="2025-08" db="UniProtKB">
        <authorList>
            <consortium name="Ensembl"/>
        </authorList>
    </citation>
    <scope>IDENTIFICATION</scope>
</reference>
<evidence type="ECO:0000313" key="3">
    <source>
        <dbReference type="Ensembl" id="ENSSSCP00000053578.2"/>
    </source>
</evidence>
<keyword evidence="4" id="KW-1185">Reference proteome</keyword>
<evidence type="ECO:0000313" key="4">
    <source>
        <dbReference type="Proteomes" id="UP000008227"/>
    </source>
</evidence>
<dbReference type="Pfam" id="PF05287">
    <property type="entry name" value="PMG"/>
    <property type="match status" value="1"/>
</dbReference>
<dbReference type="AlphaFoldDB" id="A0A287BBT4"/>
<evidence type="ECO:0000256" key="1">
    <source>
        <dbReference type="ARBA" id="ARBA00022744"/>
    </source>
</evidence>
<reference evidence="4" key="1">
    <citation type="submission" date="2009-11" db="EMBL/GenBank/DDBJ databases">
        <authorList>
            <consortium name="Porcine genome sequencing project"/>
        </authorList>
    </citation>
    <scope>NUCLEOTIDE SEQUENCE [LARGE SCALE GENOMIC DNA]</scope>
    <source>
        <strain evidence="4">Duroc</strain>
    </source>
</reference>
<dbReference type="STRING" id="9823.ENSSSCP00000053578"/>
<dbReference type="FunCoup" id="A0A287BBT4">
    <property type="interactions" value="47"/>
</dbReference>
<protein>
    <recommendedName>
        <fullName evidence="2">Keratin-associated protein</fullName>
    </recommendedName>
</protein>
<dbReference type="GeneTree" id="ENSGT00940000162756"/>
<comment type="function">
    <text evidence="2">In the hair cortex, hair keratin intermediate filaments are embedded in an interfilamentous matrix, consisting of hair keratin-associated proteins (KRTAP), which are essential for the formation of a rigid and resistant hair shaft through their extensive disulfide bond cross-linking with abundant cysteine residues of hair keratins. The matrix proteins include the high-sulfur and high-glycine-tyrosine keratins.</text>
</comment>
<comment type="subunit">
    <text evidence="2">Interacts with hair keratins.</text>
</comment>
<keyword evidence="1 2" id="KW-0416">Keratin</keyword>
<dbReference type="Bgee" id="ENSSSCG00000031696">
    <property type="expression patterns" value="Expressed in adipose tissue and 1 other cell type or tissue"/>
</dbReference>
<reference evidence="3" key="2">
    <citation type="journal article" date="2020" name="Gigascience">
        <title>An improved pig reference genome sequence to enable pig genetics and genomics research.</title>
        <authorList>
            <person name="Warr A."/>
            <person name="Affara N."/>
            <person name="Aken B."/>
            <person name="Beiki H."/>
            <person name="Bickhart D.M."/>
            <person name="Billis K."/>
            <person name="Chow W."/>
            <person name="Eory L."/>
            <person name="Finlayson H.A."/>
            <person name="Flicek P."/>
            <person name="Giron C.G."/>
            <person name="Griffin D.K."/>
            <person name="Hall R."/>
            <person name="Hannum G."/>
            <person name="Hourlier T."/>
            <person name="Howe K."/>
            <person name="Hume D.A."/>
            <person name="Izuogu O."/>
            <person name="Kim K."/>
            <person name="Koren S."/>
            <person name="Liu H."/>
            <person name="Manchanda N."/>
            <person name="Martin F.J."/>
            <person name="Nonneman D.J."/>
            <person name="O'Connor R.E."/>
            <person name="Phillippy A.M."/>
            <person name="Rohrer G.A."/>
            <person name="Rosen B.D."/>
            <person name="Rund L.A."/>
            <person name="Sargent C.A."/>
            <person name="Schook L.B."/>
            <person name="Schroeder S.G."/>
            <person name="Schwartz A.S."/>
            <person name="Skinner B.M."/>
            <person name="Talbot R."/>
            <person name="Tseng E."/>
            <person name="Tuggle C.K."/>
            <person name="Watson M."/>
            <person name="Smith T.P.L."/>
            <person name="Archibald A.L."/>
        </authorList>
    </citation>
    <scope>NUCLEOTIDE SEQUENCE [LARGE SCALE GENOMIC DNA]</scope>
    <source>
        <strain evidence="3">Duroc</strain>
    </source>
</reference>
<dbReference type="Proteomes" id="UP000008227">
    <property type="component" value="Chromosome 13"/>
</dbReference>
<name>A0A287BBT4_PIG</name>